<proteinExistence type="predicted"/>
<protein>
    <submittedName>
        <fullName evidence="2">Uncharacterized protein</fullName>
    </submittedName>
</protein>
<dbReference type="Proteomes" id="UP000675880">
    <property type="component" value="Unassembled WGS sequence"/>
</dbReference>
<sequence>MYADPIGSLRPGPFSEGSAPRNHRLAEELTPLVWPEYVPETKGVDRDVLYFGSRDDSGRRHRTDGCARARRGRTTCQ</sequence>
<feature type="compositionally biased region" description="Basic residues" evidence="1">
    <location>
        <begin position="68"/>
        <end position="77"/>
    </location>
</feature>
<accession>A0ABM8S4N6</accession>
<evidence type="ECO:0000313" key="2">
    <source>
        <dbReference type="EMBL" id="CAE6789010.1"/>
    </source>
</evidence>
<evidence type="ECO:0000313" key="3">
    <source>
        <dbReference type="Proteomes" id="UP000675880"/>
    </source>
</evidence>
<feature type="region of interest" description="Disordered" evidence="1">
    <location>
        <begin position="1"/>
        <end position="21"/>
    </location>
</feature>
<keyword evidence="3" id="KW-1185">Reference proteome</keyword>
<feature type="region of interest" description="Disordered" evidence="1">
    <location>
        <begin position="53"/>
        <end position="77"/>
    </location>
</feature>
<name>A0ABM8S4N6_9BACT</name>
<evidence type="ECO:0000256" key="1">
    <source>
        <dbReference type="SAM" id="MobiDB-lite"/>
    </source>
</evidence>
<gene>
    <name evidence="2" type="ORF">NSPZN2_50251</name>
</gene>
<organism evidence="2 3">
    <name type="scientific">Nitrospira defluvii</name>
    <dbReference type="NCBI Taxonomy" id="330214"/>
    <lineage>
        <taxon>Bacteria</taxon>
        <taxon>Pseudomonadati</taxon>
        <taxon>Nitrospirota</taxon>
        <taxon>Nitrospiria</taxon>
        <taxon>Nitrospirales</taxon>
        <taxon>Nitrospiraceae</taxon>
        <taxon>Nitrospira</taxon>
    </lineage>
</organism>
<comment type="caution">
    <text evidence="2">The sequence shown here is derived from an EMBL/GenBank/DDBJ whole genome shotgun (WGS) entry which is preliminary data.</text>
</comment>
<feature type="compositionally biased region" description="Basic and acidic residues" evidence="1">
    <location>
        <begin position="53"/>
        <end position="67"/>
    </location>
</feature>
<dbReference type="EMBL" id="CAJNBJ010000018">
    <property type="protein sequence ID" value="CAE6789010.1"/>
    <property type="molecule type" value="Genomic_DNA"/>
</dbReference>
<reference evidence="2 3" key="1">
    <citation type="submission" date="2021-02" db="EMBL/GenBank/DDBJ databases">
        <authorList>
            <person name="Han P."/>
        </authorList>
    </citation>
    <scope>NUCLEOTIDE SEQUENCE [LARGE SCALE GENOMIC DNA]</scope>
    <source>
        <strain evidence="2">Candidatus Nitrospira sp. ZN2</strain>
    </source>
</reference>